<feature type="non-terminal residue" evidence="1">
    <location>
        <position position="786"/>
    </location>
</feature>
<protein>
    <submittedName>
        <fullName evidence="1">Uncharacterized protein</fullName>
    </submittedName>
</protein>
<name>A0ABR1U342_9PEZI</name>
<evidence type="ECO:0000313" key="2">
    <source>
        <dbReference type="Proteomes" id="UP001446871"/>
    </source>
</evidence>
<proteinExistence type="predicted"/>
<evidence type="ECO:0000313" key="1">
    <source>
        <dbReference type="EMBL" id="KAK8053321.1"/>
    </source>
</evidence>
<keyword evidence="2" id="KW-1185">Reference proteome</keyword>
<dbReference type="EMBL" id="JAQQWM010000008">
    <property type="protein sequence ID" value="KAK8053321.1"/>
    <property type="molecule type" value="Genomic_DNA"/>
</dbReference>
<organism evidence="1 2">
    <name type="scientific">Apiospora saccharicola</name>
    <dbReference type="NCBI Taxonomy" id="335842"/>
    <lineage>
        <taxon>Eukaryota</taxon>
        <taxon>Fungi</taxon>
        <taxon>Dikarya</taxon>
        <taxon>Ascomycota</taxon>
        <taxon>Pezizomycotina</taxon>
        <taxon>Sordariomycetes</taxon>
        <taxon>Xylariomycetidae</taxon>
        <taxon>Amphisphaeriales</taxon>
        <taxon>Apiosporaceae</taxon>
        <taxon>Apiospora</taxon>
    </lineage>
</organism>
<accession>A0ABR1U342</accession>
<dbReference type="Proteomes" id="UP001446871">
    <property type="component" value="Unassembled WGS sequence"/>
</dbReference>
<reference evidence="1 2" key="1">
    <citation type="submission" date="2023-01" db="EMBL/GenBank/DDBJ databases">
        <title>Analysis of 21 Apiospora genomes using comparative genomics revels a genus with tremendous synthesis potential of carbohydrate active enzymes and secondary metabolites.</title>
        <authorList>
            <person name="Sorensen T."/>
        </authorList>
    </citation>
    <scope>NUCLEOTIDE SEQUENCE [LARGE SCALE GENOMIC DNA]</scope>
    <source>
        <strain evidence="1 2">CBS 83171</strain>
    </source>
</reference>
<comment type="caution">
    <text evidence="1">The sequence shown here is derived from an EMBL/GenBank/DDBJ whole genome shotgun (WGS) entry which is preliminary data.</text>
</comment>
<gene>
    <name evidence="1" type="ORF">PG996_012622</name>
</gene>
<sequence length="786" mass="87291">MKKPGANPSGTTERHGPFADFVGADATGIWAAATSGQASIATHLLACMLARTFNDPAKAVSVWAELVHERKEKVMACNTRPPVSLAEISAWNASIQAWLQTADSAMKKEHVQLNLVIKNISIPVMADTSLYASVTKAWTQALVGIERLIAGEPQSVTSGAIRLAISAWHLYPDLLVFTSQTTSVIFSGQYMNPSGVLTVGTTNDACSSTGKEGIYWSVALSHYRYYGRPTRATSEFNDRLTMHELYVVTLGGLLKLWGESRNNYKQASKWVVALWNYAAARFLGAEGQEREELSDLMNFGFRRGAYFLVPQTGTSVNLPWFGLRSPHIIKSLAPRSSKAYAIECLRQTAAACELNPDRTLITTMTMHQSSTGRNSAIGVQQHDYYTALPIRRPKFQSPSEKDPFLRDGVDPNWRNLSDVSVPGGEERLMTHPGPLKHRSWRGTFTVNDAGYHVEAYEDLLRSDNHQADKGKGTLVGPLILREPTPYDGRNFLANDGKRFLKCKAELELPPLEIFSKSSMEFSAALVEESRRFPLWISKADLDSHKVAETIENLNQGKAMPFLDLQASTDLLENRVNHQLLWHYLEGVDSRNSDENMRVVLDIMSRERSYCQNTISSLRNLAGAYEVVHNTRWGEHKLTTSLRRSHAFSCIAMMETGTLNLEPGSFDRILALAHGNSIYMMRYFITDPALQLPSSEIVRIVGNVGRAGTSLLVSPASQPLIRQLSNSLRAVTYANFDGKRENSFTSTSLHLSFTPHEFPLDYGVSGIIDHQVFYVGSVVSVHVVIVE</sequence>